<dbReference type="Pfam" id="PF00583">
    <property type="entry name" value="Acetyltransf_1"/>
    <property type="match status" value="1"/>
</dbReference>
<sequence>MAGWTRMDLLPFADAHAVTVAGWPTSAGEVVMWCGRKEFPIDKQTITDWQRDDDVRAHVLVEDEKVVGYGELWFDAEEDEVELARIVVAPDRRGEGFGRVLVRGLLAQALGAGFSDVFMRVHPDNEKALRCYRGAGFMPVDAGLAKSWNAAQPVNYVWLQGDAEAPGS</sequence>
<proteinExistence type="predicted"/>
<keyword evidence="5" id="KW-1185">Reference proteome</keyword>
<comment type="caution">
    <text evidence="4">The sequence shown here is derived from an EMBL/GenBank/DDBJ whole genome shotgun (WGS) entry which is preliminary data.</text>
</comment>
<dbReference type="PROSITE" id="PS51186">
    <property type="entry name" value="GNAT"/>
    <property type="match status" value="1"/>
</dbReference>
<dbReference type="EMBL" id="JBEPAZ010000159">
    <property type="protein sequence ID" value="MER6434642.1"/>
    <property type="molecule type" value="Genomic_DNA"/>
</dbReference>
<evidence type="ECO:0000313" key="4">
    <source>
        <dbReference type="EMBL" id="MER6434642.1"/>
    </source>
</evidence>
<evidence type="ECO:0000313" key="5">
    <source>
        <dbReference type="Proteomes" id="UP001470023"/>
    </source>
</evidence>
<dbReference type="Proteomes" id="UP001470023">
    <property type="component" value="Unassembled WGS sequence"/>
</dbReference>
<organism evidence="4 5">
    <name type="scientific">Streptomyces sp. 900105245</name>
    <dbReference type="NCBI Taxonomy" id="3154379"/>
    <lineage>
        <taxon>Bacteria</taxon>
        <taxon>Bacillati</taxon>
        <taxon>Actinomycetota</taxon>
        <taxon>Actinomycetes</taxon>
        <taxon>Kitasatosporales</taxon>
        <taxon>Streptomycetaceae</taxon>
        <taxon>Streptomyces</taxon>
    </lineage>
</organism>
<keyword evidence="1" id="KW-0808">Transferase</keyword>
<evidence type="ECO:0000259" key="3">
    <source>
        <dbReference type="PROSITE" id="PS51186"/>
    </source>
</evidence>
<dbReference type="Gene3D" id="3.40.630.30">
    <property type="match status" value="1"/>
</dbReference>
<dbReference type="InterPro" id="IPR016181">
    <property type="entry name" value="Acyl_CoA_acyltransferase"/>
</dbReference>
<dbReference type="SUPFAM" id="SSF55729">
    <property type="entry name" value="Acyl-CoA N-acyltransferases (Nat)"/>
    <property type="match status" value="1"/>
</dbReference>
<reference evidence="4 5" key="1">
    <citation type="submission" date="2024-06" db="EMBL/GenBank/DDBJ databases">
        <title>The Natural Products Discovery Center: Release of the First 8490 Sequenced Strains for Exploring Actinobacteria Biosynthetic Diversity.</title>
        <authorList>
            <person name="Kalkreuter E."/>
            <person name="Kautsar S.A."/>
            <person name="Yang D."/>
            <person name="Bader C.D."/>
            <person name="Teijaro C.N."/>
            <person name="Fluegel L."/>
            <person name="Davis C.M."/>
            <person name="Simpson J.R."/>
            <person name="Lauterbach L."/>
            <person name="Steele A.D."/>
            <person name="Gui C."/>
            <person name="Meng S."/>
            <person name="Li G."/>
            <person name="Viehrig K."/>
            <person name="Ye F."/>
            <person name="Su P."/>
            <person name="Kiefer A.F."/>
            <person name="Nichols A."/>
            <person name="Cepeda A.J."/>
            <person name="Yan W."/>
            <person name="Fan B."/>
            <person name="Jiang Y."/>
            <person name="Adhikari A."/>
            <person name="Zheng C.-J."/>
            <person name="Schuster L."/>
            <person name="Cowan T.M."/>
            <person name="Smanski M.J."/>
            <person name="Chevrette M.G."/>
            <person name="De Carvalho L.P.S."/>
            <person name="Shen B."/>
        </authorList>
    </citation>
    <scope>NUCLEOTIDE SEQUENCE [LARGE SCALE GENOMIC DNA]</scope>
    <source>
        <strain evidence="4 5">NPDC001166</strain>
    </source>
</reference>
<dbReference type="RefSeq" id="WP_352066445.1">
    <property type="nucleotide sequence ID" value="NZ_JBEPAZ010000159.1"/>
</dbReference>
<evidence type="ECO:0000256" key="2">
    <source>
        <dbReference type="ARBA" id="ARBA00023315"/>
    </source>
</evidence>
<dbReference type="CDD" id="cd04301">
    <property type="entry name" value="NAT_SF"/>
    <property type="match status" value="1"/>
</dbReference>
<protein>
    <submittedName>
        <fullName evidence="4">GNAT family N-acetyltransferase</fullName>
    </submittedName>
</protein>
<dbReference type="PANTHER" id="PTHR43877">
    <property type="entry name" value="AMINOALKYLPHOSPHONATE N-ACETYLTRANSFERASE-RELATED-RELATED"/>
    <property type="match status" value="1"/>
</dbReference>
<evidence type="ECO:0000256" key="1">
    <source>
        <dbReference type="ARBA" id="ARBA00022679"/>
    </source>
</evidence>
<feature type="domain" description="N-acetyltransferase" evidence="3">
    <location>
        <begin position="18"/>
        <end position="164"/>
    </location>
</feature>
<dbReference type="InterPro" id="IPR000182">
    <property type="entry name" value="GNAT_dom"/>
</dbReference>
<gene>
    <name evidence="4" type="ORF">ABT272_45060</name>
</gene>
<dbReference type="InterPro" id="IPR050832">
    <property type="entry name" value="Bact_Acetyltransf"/>
</dbReference>
<accession>A0ABV1UN69</accession>
<keyword evidence="2" id="KW-0012">Acyltransferase</keyword>
<name>A0ABV1UN69_9ACTN</name>